<name>A0A813TBW0_9BILA</name>
<comment type="caution">
    <text evidence="2">The sequence shown here is derived from an EMBL/GenBank/DDBJ whole genome shotgun (WGS) entry which is preliminary data.</text>
</comment>
<evidence type="ECO:0000313" key="2">
    <source>
        <dbReference type="EMBL" id="CAF0811711.1"/>
    </source>
</evidence>
<dbReference type="AlphaFoldDB" id="A0A813TBW0"/>
<gene>
    <name evidence="2" type="ORF">OXX778_LOCUS7008</name>
</gene>
<feature type="signal peptide" evidence="1">
    <location>
        <begin position="1"/>
        <end position="27"/>
    </location>
</feature>
<sequence>MTSKSLKINRNNFFIIFLLISFEKILANNDNKNCRLVNENNAFHVSCYSLKIAPNYTDIKMNYLNTSNIVYYKPLDTNKIINNISLIGSINYFNQLSYPEYPQIFYVNTNGFDIDLFRYLNRSTFSELDIYLFSTKFDLYFPNGTLVKKCIDWLHAINKDININLDDQTYVSGLSNRKFIITITHMSNFIDYTYTINHLFPDEDFYNIKREYPYDFTCTFNFIRQQNRRLFQKYPIALSDSILDLKSNISHCNFELMNSLCDTKKHLKDSFDIVTFVETSIFVDYLLMLEQKSI</sequence>
<evidence type="ECO:0000256" key="1">
    <source>
        <dbReference type="SAM" id="SignalP"/>
    </source>
</evidence>
<organism evidence="2 3">
    <name type="scientific">Brachionus calyciflorus</name>
    <dbReference type="NCBI Taxonomy" id="104777"/>
    <lineage>
        <taxon>Eukaryota</taxon>
        <taxon>Metazoa</taxon>
        <taxon>Spiralia</taxon>
        <taxon>Gnathifera</taxon>
        <taxon>Rotifera</taxon>
        <taxon>Eurotatoria</taxon>
        <taxon>Monogononta</taxon>
        <taxon>Pseudotrocha</taxon>
        <taxon>Ploima</taxon>
        <taxon>Brachionidae</taxon>
        <taxon>Brachionus</taxon>
    </lineage>
</organism>
<dbReference type="EMBL" id="CAJNOC010000868">
    <property type="protein sequence ID" value="CAF0811711.1"/>
    <property type="molecule type" value="Genomic_DNA"/>
</dbReference>
<evidence type="ECO:0000313" key="3">
    <source>
        <dbReference type="Proteomes" id="UP000663879"/>
    </source>
</evidence>
<feature type="chain" id="PRO_5032606404" evidence="1">
    <location>
        <begin position="28"/>
        <end position="294"/>
    </location>
</feature>
<keyword evidence="3" id="KW-1185">Reference proteome</keyword>
<dbReference type="Proteomes" id="UP000663879">
    <property type="component" value="Unassembled WGS sequence"/>
</dbReference>
<accession>A0A813TBW0</accession>
<protein>
    <submittedName>
        <fullName evidence="2">Uncharacterized protein</fullName>
    </submittedName>
</protein>
<reference evidence="2" key="1">
    <citation type="submission" date="2021-02" db="EMBL/GenBank/DDBJ databases">
        <authorList>
            <person name="Nowell W R."/>
        </authorList>
    </citation>
    <scope>NUCLEOTIDE SEQUENCE</scope>
    <source>
        <strain evidence="2">Ploen Becks lab</strain>
    </source>
</reference>
<proteinExistence type="predicted"/>
<keyword evidence="1" id="KW-0732">Signal</keyword>